<dbReference type="InterPro" id="IPR009081">
    <property type="entry name" value="PP-bd_ACP"/>
</dbReference>
<keyword evidence="3" id="KW-1185">Reference proteome</keyword>
<dbReference type="SUPFAM" id="SSF47336">
    <property type="entry name" value="ACP-like"/>
    <property type="match status" value="1"/>
</dbReference>
<evidence type="ECO:0000313" key="3">
    <source>
        <dbReference type="Proteomes" id="UP000280955"/>
    </source>
</evidence>
<dbReference type="PROSITE" id="PS50075">
    <property type="entry name" value="CARRIER"/>
    <property type="match status" value="1"/>
</dbReference>
<accession>A0ABX9SM35</accession>
<dbReference type="Gene3D" id="3.40.50.980">
    <property type="match status" value="2"/>
</dbReference>
<dbReference type="InterPro" id="IPR000873">
    <property type="entry name" value="AMP-dep_synth/lig_dom"/>
</dbReference>
<dbReference type="PANTHER" id="PTHR45527:SF1">
    <property type="entry name" value="FATTY ACID SYNTHASE"/>
    <property type="match status" value="1"/>
</dbReference>
<dbReference type="Pfam" id="PF00550">
    <property type="entry name" value="PP-binding"/>
    <property type="match status" value="1"/>
</dbReference>
<dbReference type="InterPro" id="IPR036736">
    <property type="entry name" value="ACP-like_sf"/>
</dbReference>
<dbReference type="PROSITE" id="PS00455">
    <property type="entry name" value="AMP_BINDING"/>
    <property type="match status" value="1"/>
</dbReference>
<evidence type="ECO:0000313" key="2">
    <source>
        <dbReference type="EMBL" id="RKS58118.1"/>
    </source>
</evidence>
<evidence type="ECO:0000259" key="1">
    <source>
        <dbReference type="PROSITE" id="PS50075"/>
    </source>
</evidence>
<feature type="domain" description="Carrier" evidence="1">
    <location>
        <begin position="487"/>
        <end position="562"/>
    </location>
</feature>
<reference evidence="2 3" key="1">
    <citation type="submission" date="2018-10" db="EMBL/GenBank/DDBJ databases">
        <title>Genomic Encyclopedia of Archaeal and Bacterial Type Strains, Phase II (KMG-II): from individual species to whole genera.</title>
        <authorList>
            <person name="Goeker M."/>
        </authorList>
    </citation>
    <scope>NUCLEOTIDE SEQUENCE [LARGE SCALE GENOMIC DNA]</scope>
    <source>
        <strain evidence="2 3">DSM 15149</strain>
    </source>
</reference>
<dbReference type="Proteomes" id="UP000280955">
    <property type="component" value="Unassembled WGS sequence"/>
</dbReference>
<name>A0ABX9SM35_9GAMM</name>
<dbReference type="Pfam" id="PF00501">
    <property type="entry name" value="AMP-binding"/>
    <property type="match status" value="1"/>
</dbReference>
<protein>
    <submittedName>
        <fullName evidence="2">Amino acid adenylation domain-containing protein</fullName>
    </submittedName>
</protein>
<sequence length="578" mass="64831">MDILNRFSDSVNKFPDLIAIKEGKRRLTYRQLDAASDLVAKYLQENQFTEQLIGLHLKSSIELVICILGSIKAGNGYVCIDPTYPDNRKQFVAEKAELSLVITIEPVTFDINKAVCYSEILEQRDNLQQTIIKPLTYDLATVIFTSGSTGTPKGIMLRQENIVSFVGTFVDVTEQDCIAQFSSISFDAFVFELWVALSYGASMCVVDSETLLYKNRFYETAIENKISMAFITTALINNGILDHFIGIASFRRLYFGGEAVQRNALIPVFNKLDFEIVHVYGPTETTVFCLKKTLNELWESIPLGKPFANATAMLIDEQGKQITEAGVKGEILIGGAGVSRGYLGDPQLTHASFIELEGKRYFKTSDLATLNEFGEFVFIGRKGNTVKLHGYRVDLNEVTYAIQAIEPNVIAETLLYCDDQENRYLVSFICHGKMSESEVSQALKQVLPDYMLPSQIIKLDAFPVNFNGKVDKGSLVKILDGFKAENSESESIEDRVLNIWRKVLGNRSVSYDDKYFEVGGNSVLLLKLKRELDKEFGIKIKMNDLFSNATVLDQANMLQLNMDLQRISSRSPVAVKEI</sequence>
<comment type="caution">
    <text evidence="2">The sequence shown here is derived from an EMBL/GenBank/DDBJ whole genome shotgun (WGS) entry which is preliminary data.</text>
</comment>
<dbReference type="InterPro" id="IPR045851">
    <property type="entry name" value="AMP-bd_C_sf"/>
</dbReference>
<dbReference type="PANTHER" id="PTHR45527">
    <property type="entry name" value="NONRIBOSOMAL PEPTIDE SYNTHETASE"/>
    <property type="match status" value="1"/>
</dbReference>
<dbReference type="Gene3D" id="2.30.38.10">
    <property type="entry name" value="Luciferase, Domain 3"/>
    <property type="match status" value="1"/>
</dbReference>
<gene>
    <name evidence="2" type="ORF">BDD30_2954</name>
</gene>
<organism evidence="2 3">
    <name type="scientific">Photorhabdus asymbiotica</name>
    <dbReference type="NCBI Taxonomy" id="291112"/>
    <lineage>
        <taxon>Bacteria</taxon>
        <taxon>Pseudomonadati</taxon>
        <taxon>Pseudomonadota</taxon>
        <taxon>Gammaproteobacteria</taxon>
        <taxon>Enterobacterales</taxon>
        <taxon>Morganellaceae</taxon>
        <taxon>Photorhabdus</taxon>
    </lineage>
</organism>
<dbReference type="RefSeq" id="WP_012776644.1">
    <property type="nucleotide sequence ID" value="NC_012962.1"/>
</dbReference>
<dbReference type="InterPro" id="IPR020845">
    <property type="entry name" value="AMP-binding_CS"/>
</dbReference>
<dbReference type="CDD" id="cd05930">
    <property type="entry name" value="A_NRPS"/>
    <property type="match status" value="1"/>
</dbReference>
<dbReference type="Gene3D" id="1.10.1200.10">
    <property type="entry name" value="ACP-like"/>
    <property type="match status" value="1"/>
</dbReference>
<dbReference type="Gene3D" id="3.30.300.30">
    <property type="match status" value="1"/>
</dbReference>
<proteinExistence type="predicted"/>
<dbReference type="SUPFAM" id="SSF56801">
    <property type="entry name" value="Acetyl-CoA synthetase-like"/>
    <property type="match status" value="1"/>
</dbReference>
<dbReference type="EMBL" id="RBLJ01000003">
    <property type="protein sequence ID" value="RKS58118.1"/>
    <property type="molecule type" value="Genomic_DNA"/>
</dbReference>